<feature type="transmembrane region" description="Helical" evidence="1">
    <location>
        <begin position="27"/>
        <end position="48"/>
    </location>
</feature>
<feature type="transmembrane region" description="Helical" evidence="1">
    <location>
        <begin position="102"/>
        <end position="119"/>
    </location>
</feature>
<feature type="transmembrane region" description="Helical" evidence="1">
    <location>
        <begin position="392"/>
        <end position="412"/>
    </location>
</feature>
<accession>A0A371IW51</accession>
<evidence type="ECO:0008006" key="4">
    <source>
        <dbReference type="Google" id="ProtNLM"/>
    </source>
</evidence>
<sequence>MKNYKRGGGMEELEGKKISEYNYEIEFIQIIKIFIYSFIGIIVFFIPIRLDGETKTLIYHIANKVQNQLMVLLQICIICFTAMGCFKSILEYKRQNTNKLYVYIRFFSILILINLFFGKQSCFFIKDNTALLIKTVILDLATVLPISAIFMPFLLEYGLMDIVEAYFQVKMKKIFKLSGKTIINILIYIFTDCFCGIFMTNKLYKDGKIRANEASILSLNFSIMSFSMINYISNELNLNKLQLVIIGALILVLSNIILCRIRPLSKVKKSYFIKTSYKETRFRKNKFNNAINKYLKNRCDKNIFNHMIQSFEESVKIIMYIIPDIVIVLFLGDMIINSKLLIPNLVQLLSNAIKVLKLSGINQVSSIIVYGFFNDIIAIDMVDKSIEYSTRLLIGLIMILKCTSLSSQILYIKESQISINMKQIFIIYIEKILIIMCIYLIMHYFYIGYIM</sequence>
<dbReference type="OrthoDB" id="1751087at2"/>
<feature type="transmembrane region" description="Helical" evidence="1">
    <location>
        <begin position="181"/>
        <end position="199"/>
    </location>
</feature>
<keyword evidence="1" id="KW-1133">Transmembrane helix</keyword>
<protein>
    <recommendedName>
        <fullName evidence="4">Nucleoside transporter/FeoB GTPase Gate domain-containing protein</fullName>
    </recommendedName>
</protein>
<proteinExistence type="predicted"/>
<evidence type="ECO:0000256" key="1">
    <source>
        <dbReference type="SAM" id="Phobius"/>
    </source>
</evidence>
<dbReference type="RefSeq" id="WP_095404927.1">
    <property type="nucleotide sequence ID" value="NZ_NOJZ02000001.1"/>
</dbReference>
<feature type="transmembrane region" description="Helical" evidence="1">
    <location>
        <begin position="211"/>
        <end position="229"/>
    </location>
</feature>
<reference evidence="2 3" key="1">
    <citation type="journal article" date="2017" name="Genome Announc.">
        <title>Draft Genome Sequence of Romboutsia maritimum sp. nov. Strain CCRI-22766(T), Isolated from Coastal Estuarine Mud.</title>
        <authorList>
            <person name="Maheux A.F."/>
            <person name="Boudreau D.K."/>
            <person name="Berube E."/>
            <person name="Boissinot M."/>
            <person name="Raymond F."/>
            <person name="Brodeur S."/>
            <person name="Corbeil J."/>
            <person name="Brightwell G."/>
            <person name="Broda D."/>
            <person name="Omar R.F."/>
            <person name="Bergeron M.G."/>
        </authorList>
    </citation>
    <scope>NUCLEOTIDE SEQUENCE [LARGE SCALE GENOMIC DNA]</scope>
    <source>
        <strain evidence="2 3">CCRI-22766</strain>
    </source>
</reference>
<keyword evidence="1" id="KW-0472">Membrane</keyword>
<gene>
    <name evidence="2" type="ORF">CHF27_000510</name>
</gene>
<keyword evidence="1" id="KW-0812">Transmembrane</keyword>
<name>A0A371IW51_9FIRM</name>
<feature type="transmembrane region" description="Helical" evidence="1">
    <location>
        <begin position="69"/>
        <end position="90"/>
    </location>
</feature>
<evidence type="ECO:0000313" key="3">
    <source>
        <dbReference type="Proteomes" id="UP000243494"/>
    </source>
</evidence>
<dbReference type="Proteomes" id="UP000243494">
    <property type="component" value="Unassembled WGS sequence"/>
</dbReference>
<dbReference type="EMBL" id="NOJZ02000001">
    <property type="protein sequence ID" value="RDY24714.1"/>
    <property type="molecule type" value="Genomic_DNA"/>
</dbReference>
<feature type="transmembrane region" description="Helical" evidence="1">
    <location>
        <begin position="131"/>
        <end position="155"/>
    </location>
</feature>
<evidence type="ECO:0000313" key="2">
    <source>
        <dbReference type="EMBL" id="RDY24714.1"/>
    </source>
</evidence>
<feature type="transmembrane region" description="Helical" evidence="1">
    <location>
        <begin position="241"/>
        <end position="261"/>
    </location>
</feature>
<feature type="transmembrane region" description="Helical" evidence="1">
    <location>
        <begin position="424"/>
        <end position="447"/>
    </location>
</feature>
<keyword evidence="3" id="KW-1185">Reference proteome</keyword>
<comment type="caution">
    <text evidence="2">The sequence shown here is derived from an EMBL/GenBank/DDBJ whole genome shotgun (WGS) entry which is preliminary data.</text>
</comment>
<dbReference type="AlphaFoldDB" id="A0A371IW51"/>
<organism evidence="2 3">
    <name type="scientific">Romboutsia maritimum</name>
    <dbReference type="NCBI Taxonomy" id="2020948"/>
    <lineage>
        <taxon>Bacteria</taxon>
        <taxon>Bacillati</taxon>
        <taxon>Bacillota</taxon>
        <taxon>Clostridia</taxon>
        <taxon>Peptostreptococcales</taxon>
        <taxon>Peptostreptococcaceae</taxon>
        <taxon>Romboutsia</taxon>
    </lineage>
</organism>
<feature type="transmembrane region" description="Helical" evidence="1">
    <location>
        <begin position="317"/>
        <end position="336"/>
    </location>
</feature>